<dbReference type="SUPFAM" id="SSF82171">
    <property type="entry name" value="DPP6 N-terminal domain-like"/>
    <property type="match status" value="1"/>
</dbReference>
<evidence type="ECO:0000313" key="3">
    <source>
        <dbReference type="Proteomes" id="UP000547510"/>
    </source>
</evidence>
<keyword evidence="3" id="KW-1185">Reference proteome</keyword>
<keyword evidence="1" id="KW-0732">Signal</keyword>
<reference evidence="2 3" key="1">
    <citation type="submission" date="2020-08" db="EMBL/GenBank/DDBJ databases">
        <title>Genomic Encyclopedia of Type Strains, Phase III (KMG-III): the genomes of soil and plant-associated and newly described type strains.</title>
        <authorList>
            <person name="Whitman W."/>
        </authorList>
    </citation>
    <scope>NUCLEOTIDE SEQUENCE [LARGE SCALE GENOMIC DNA]</scope>
    <source>
        <strain evidence="2 3">CECT 8640</strain>
    </source>
</reference>
<protein>
    <submittedName>
        <fullName evidence="2">Uncharacterized protein</fullName>
    </submittedName>
</protein>
<name>A0A841CM69_9PSEU</name>
<proteinExistence type="predicted"/>
<dbReference type="Gene3D" id="2.130.10.120">
    <property type="entry name" value="Prolyl oligopeptidase, N-terminal domain"/>
    <property type="match status" value="1"/>
</dbReference>
<accession>A0A841CM69</accession>
<dbReference type="AlphaFoldDB" id="A0A841CM69"/>
<dbReference type="Proteomes" id="UP000547510">
    <property type="component" value="Unassembled WGS sequence"/>
</dbReference>
<gene>
    <name evidence="2" type="ORF">FHS29_004818</name>
</gene>
<evidence type="ECO:0000313" key="2">
    <source>
        <dbReference type="EMBL" id="MBB5958210.1"/>
    </source>
</evidence>
<feature type="signal peptide" evidence="1">
    <location>
        <begin position="1"/>
        <end position="24"/>
    </location>
</feature>
<dbReference type="EMBL" id="JACHJN010000007">
    <property type="protein sequence ID" value="MBB5958210.1"/>
    <property type="molecule type" value="Genomic_DNA"/>
</dbReference>
<evidence type="ECO:0000256" key="1">
    <source>
        <dbReference type="SAM" id="SignalP"/>
    </source>
</evidence>
<organism evidence="2 3">
    <name type="scientific">Saccharothrix tamanrassetensis</name>
    <dbReference type="NCBI Taxonomy" id="1051531"/>
    <lineage>
        <taxon>Bacteria</taxon>
        <taxon>Bacillati</taxon>
        <taxon>Actinomycetota</taxon>
        <taxon>Actinomycetes</taxon>
        <taxon>Pseudonocardiales</taxon>
        <taxon>Pseudonocardiaceae</taxon>
        <taxon>Saccharothrix</taxon>
    </lineage>
</organism>
<sequence>MGNIRKIIIALIAATVGIATTAQAVAETRPRFTRIDTDATGAPESAGGREFIELSGNGRYALFSVRTNSNMVPEQYRTDRPLGTFLVRKDLRTGGTLLASVKEDGSPMRADWRYSAIGWDGTTFAYSNDDSGLDPGYRGGVFHRDVATGVRRVATMPERWFFDAIDLSADGRWLTWAGLDEEDGQNNRIHRHDLVTGETTTPTLCAGCWRSHGPVVSDDGTKLLFLYQTRSDDSSRLAVLDATTGDMHALPEGGAHTLSGDGAWVFYVVTTGDYRFELKKISTAPGATPVVLRTWGEDTVTWTAGVTSSNRNGDLVGSYWFSRAQDTFADSRALVHDQRTGREITLPEPRPGTAFVTNPAISRDSRLAVVEERCPWVTECGPLGIYAIPLRGLIPARD</sequence>
<feature type="chain" id="PRO_5033062390" evidence="1">
    <location>
        <begin position="25"/>
        <end position="398"/>
    </location>
</feature>
<comment type="caution">
    <text evidence="2">The sequence shown here is derived from an EMBL/GenBank/DDBJ whole genome shotgun (WGS) entry which is preliminary data.</text>
</comment>
<dbReference type="RefSeq" id="WP_184693958.1">
    <property type="nucleotide sequence ID" value="NZ_JACHJN010000007.1"/>
</dbReference>